<dbReference type="Gene3D" id="3.30.360.10">
    <property type="entry name" value="Dihydrodipicolinate Reductase, domain 2"/>
    <property type="match status" value="1"/>
</dbReference>
<proteinExistence type="predicted"/>
<evidence type="ECO:0000313" key="3">
    <source>
        <dbReference type="Proteomes" id="UP000324170"/>
    </source>
</evidence>
<accession>A0ABY3NIJ3</accession>
<evidence type="ECO:0000313" key="2">
    <source>
        <dbReference type="EMBL" id="TYO92759.1"/>
    </source>
</evidence>
<dbReference type="PANTHER" id="PTHR32338">
    <property type="entry name" value="N-ACETYL-GAMMA-GLUTAMYL-PHOSPHATE REDUCTASE, CHLOROPLASTIC-RELATED-RELATED"/>
    <property type="match status" value="1"/>
</dbReference>
<organism evidence="2 3">
    <name type="scientific">Xenorhabdus doucetiae</name>
    <dbReference type="NCBI Taxonomy" id="351671"/>
    <lineage>
        <taxon>Bacteria</taxon>
        <taxon>Pseudomonadati</taxon>
        <taxon>Pseudomonadota</taxon>
        <taxon>Gammaproteobacteria</taxon>
        <taxon>Enterobacterales</taxon>
        <taxon>Morganellaceae</taxon>
        <taxon>Xenorhabdus</taxon>
    </lineage>
</organism>
<evidence type="ECO:0000259" key="1">
    <source>
        <dbReference type="Pfam" id="PF22698"/>
    </source>
</evidence>
<name>A0ABY3NIJ3_9GAMM</name>
<dbReference type="InterPro" id="IPR058924">
    <property type="entry name" value="AGPR_dimerisation_dom"/>
</dbReference>
<reference evidence="2 3" key="1">
    <citation type="submission" date="2019-07" db="EMBL/GenBank/DDBJ databases">
        <title>Genomic Encyclopedia of Type Strains, Phase I: the one thousand microbial genomes (KMG-I) project.</title>
        <authorList>
            <person name="Kyrpides N."/>
        </authorList>
    </citation>
    <scope>NUCLEOTIDE SEQUENCE [LARGE SCALE GENOMIC DNA]</scope>
    <source>
        <strain evidence="2 3">DSM 17909</strain>
    </source>
</reference>
<comment type="caution">
    <text evidence="2">The sequence shown here is derived from an EMBL/GenBank/DDBJ whole genome shotgun (WGS) entry which is preliminary data.</text>
</comment>
<dbReference type="InterPro" id="IPR050085">
    <property type="entry name" value="AGPR"/>
</dbReference>
<dbReference type="SUPFAM" id="SSF55347">
    <property type="entry name" value="Glyceraldehyde-3-phosphate dehydrogenase-like, C-terminal domain"/>
    <property type="match status" value="1"/>
</dbReference>
<feature type="domain" description="N-acetyl-gamma-glutamyl-phosphate reductase dimerisation" evidence="1">
    <location>
        <begin position="3"/>
        <end position="127"/>
    </location>
</feature>
<dbReference type="EMBL" id="VNHN01000134">
    <property type="protein sequence ID" value="TYO92759.1"/>
    <property type="molecule type" value="Genomic_DNA"/>
</dbReference>
<protein>
    <submittedName>
        <fullName evidence="2">N-acetyl-gamma-glutamyl-phosphate reductase/N-acetyl-gamma-glutamyl-phosphate/LysW-gamma-L-alpha-aminoadipyl-6-phosphate reductase</fullName>
    </submittedName>
</protein>
<keyword evidence="3" id="KW-1185">Reference proteome</keyword>
<dbReference type="PANTHER" id="PTHR32338:SF10">
    <property type="entry name" value="N-ACETYL-GAMMA-GLUTAMYL-PHOSPHATE REDUCTASE, CHLOROPLASTIC-RELATED"/>
    <property type="match status" value="1"/>
</dbReference>
<dbReference type="Pfam" id="PF22698">
    <property type="entry name" value="Semialdhyde_dhC_1"/>
    <property type="match status" value="1"/>
</dbReference>
<gene>
    <name evidence="2" type="ORF">LY16_03675</name>
</gene>
<sequence>MLAYSLNGHRHTDEIENIIKETTGKQANISLITSHGNFVRGIFMVQAMKLNTEITHDRLQILKYLQSYYQSNEFVSIIGLNRGSQGIEKDYSIYPQLTKVIGSNSCHISIDIVPKTGELRIVSVIDNLVKGAAGTAIQNMNLMLNIKESTGLTRYGL</sequence>
<dbReference type="Proteomes" id="UP000324170">
    <property type="component" value="Unassembled WGS sequence"/>
</dbReference>